<dbReference type="STRING" id="76193.A0A194REG8"/>
<evidence type="ECO:0000256" key="1">
    <source>
        <dbReference type="SAM" id="Phobius"/>
    </source>
</evidence>
<reference evidence="2 3" key="1">
    <citation type="journal article" date="2015" name="Nat. Commun.">
        <title>Outbred genome sequencing and CRISPR/Cas9 gene editing in butterflies.</title>
        <authorList>
            <person name="Li X."/>
            <person name="Fan D."/>
            <person name="Zhang W."/>
            <person name="Liu G."/>
            <person name="Zhang L."/>
            <person name="Zhao L."/>
            <person name="Fang X."/>
            <person name="Chen L."/>
            <person name="Dong Y."/>
            <person name="Chen Y."/>
            <person name="Ding Y."/>
            <person name="Zhao R."/>
            <person name="Feng M."/>
            <person name="Zhu Y."/>
            <person name="Feng Y."/>
            <person name="Jiang X."/>
            <person name="Zhu D."/>
            <person name="Xiang H."/>
            <person name="Feng X."/>
            <person name="Li S."/>
            <person name="Wang J."/>
            <person name="Zhang G."/>
            <person name="Kronforst M.R."/>
            <person name="Wang W."/>
        </authorList>
    </citation>
    <scope>NUCLEOTIDE SEQUENCE [LARGE SCALE GENOMIC DNA]</scope>
    <source>
        <strain evidence="2">Ya'a_city_454_Pm</strain>
        <tissue evidence="2">Whole body</tissue>
    </source>
</reference>
<sequence>MFKRSRRLSLVDQFIDGLLSKEAYETPSDTVKEDDLEMNLPEWFDEHLYNRGRSFFWRFCFGLSGSMTSGLISVFSVPTILEVLVGSRRSSSKYTAFKRYLSTFLHVMSWFRYDLKPGTVSWRSLYEVRRRHLKSGRAARLKNKGTVSQRDLALTQFGFLGYAVLKPDRIGVNQQEADDWEAYNHLWRVIGHMLGIKDRYNICRKNIEETREVCRLILDRVYTPCLENVPEYFEHMARVMMDGMWAVNGTMESGSQMYLTKNLANVPGYILTEAERIDLQRRIKEKLNGKHPDIGVDASLLVEKARVEGLPERPPRLLYLKDYDTLDNAPEYKKLPLAAKYKLALFSIFIAFYNTYIGRVLINSYFVLSINLTEYFPYVAFFVYGIKNSYVNIFKESPLDDTPAKPNSEYNKPQQPMPWYKAILAFW</sequence>
<dbReference type="AlphaFoldDB" id="A0A194REG8"/>
<protein>
    <submittedName>
        <fullName evidence="2">Uncharacterized protein</fullName>
    </submittedName>
</protein>
<evidence type="ECO:0000313" key="3">
    <source>
        <dbReference type="Proteomes" id="UP000053240"/>
    </source>
</evidence>
<feature type="transmembrane region" description="Helical" evidence="1">
    <location>
        <begin position="343"/>
        <end position="362"/>
    </location>
</feature>
<dbReference type="InParanoid" id="A0A194REG8"/>
<feature type="transmembrane region" description="Helical" evidence="1">
    <location>
        <begin position="368"/>
        <end position="386"/>
    </location>
</feature>
<evidence type="ECO:0000313" key="2">
    <source>
        <dbReference type="EMBL" id="KPJ15982.1"/>
    </source>
</evidence>
<dbReference type="Proteomes" id="UP000053240">
    <property type="component" value="Unassembled WGS sequence"/>
</dbReference>
<keyword evidence="1" id="KW-1133">Transmembrane helix</keyword>
<keyword evidence="1" id="KW-0812">Transmembrane</keyword>
<feature type="transmembrane region" description="Helical" evidence="1">
    <location>
        <begin position="55"/>
        <end position="77"/>
    </location>
</feature>
<name>A0A194REG8_PAPMA</name>
<organism evidence="2 3">
    <name type="scientific">Papilio machaon</name>
    <name type="common">Old World swallowtail butterfly</name>
    <dbReference type="NCBI Taxonomy" id="76193"/>
    <lineage>
        <taxon>Eukaryota</taxon>
        <taxon>Metazoa</taxon>
        <taxon>Ecdysozoa</taxon>
        <taxon>Arthropoda</taxon>
        <taxon>Hexapoda</taxon>
        <taxon>Insecta</taxon>
        <taxon>Pterygota</taxon>
        <taxon>Neoptera</taxon>
        <taxon>Endopterygota</taxon>
        <taxon>Lepidoptera</taxon>
        <taxon>Glossata</taxon>
        <taxon>Ditrysia</taxon>
        <taxon>Papilionoidea</taxon>
        <taxon>Papilionidae</taxon>
        <taxon>Papilioninae</taxon>
        <taxon>Papilio</taxon>
    </lineage>
</organism>
<gene>
    <name evidence="2" type="ORF">RR48_10028</name>
</gene>
<dbReference type="PANTHER" id="PTHR37159">
    <property type="entry name" value="GH11867P"/>
    <property type="match status" value="1"/>
</dbReference>
<dbReference type="EMBL" id="KQ460323">
    <property type="protein sequence ID" value="KPJ15982.1"/>
    <property type="molecule type" value="Genomic_DNA"/>
</dbReference>
<keyword evidence="1" id="KW-0472">Membrane</keyword>
<accession>A0A194REG8</accession>
<dbReference type="PANTHER" id="PTHR37159:SF1">
    <property type="entry name" value="GH11867P"/>
    <property type="match status" value="1"/>
</dbReference>
<proteinExistence type="predicted"/>
<keyword evidence="3" id="KW-1185">Reference proteome</keyword>